<evidence type="ECO:0000313" key="11">
    <source>
        <dbReference type="EMBL" id="MFC3680401.1"/>
    </source>
</evidence>
<feature type="domain" description="Radical SAM core" evidence="10">
    <location>
        <begin position="101"/>
        <end position="319"/>
    </location>
</feature>
<dbReference type="InterPro" id="IPR031691">
    <property type="entry name" value="LIAS_N"/>
</dbReference>
<dbReference type="InterPro" id="IPR006638">
    <property type="entry name" value="Elp3/MiaA/NifB-like_rSAM"/>
</dbReference>
<dbReference type="InterPro" id="IPR013785">
    <property type="entry name" value="Aldolase_TIM"/>
</dbReference>
<feature type="binding site" evidence="8">
    <location>
        <position position="94"/>
    </location>
    <ligand>
        <name>[4Fe-4S] cluster</name>
        <dbReference type="ChEBI" id="CHEBI:49883"/>
        <label>1</label>
    </ligand>
</feature>
<dbReference type="SFLD" id="SFLDF00271">
    <property type="entry name" value="lipoyl_synthase"/>
    <property type="match status" value="1"/>
</dbReference>
<feature type="binding site" evidence="8">
    <location>
        <position position="119"/>
    </location>
    <ligand>
        <name>[4Fe-4S] cluster</name>
        <dbReference type="ChEBI" id="CHEBI:49883"/>
        <label>2</label>
        <note>4Fe-4S-S-AdoMet</note>
    </ligand>
</feature>
<feature type="binding site" evidence="8">
    <location>
        <position position="330"/>
    </location>
    <ligand>
        <name>[4Fe-4S] cluster</name>
        <dbReference type="ChEBI" id="CHEBI:49883"/>
        <label>1</label>
    </ligand>
</feature>
<dbReference type="PANTHER" id="PTHR10949:SF0">
    <property type="entry name" value="LIPOYL SYNTHASE, MITOCHONDRIAL"/>
    <property type="match status" value="1"/>
</dbReference>
<dbReference type="RefSeq" id="WP_376866354.1">
    <property type="nucleotide sequence ID" value="NZ_JBHRYB010000007.1"/>
</dbReference>
<feature type="binding site" evidence="8">
    <location>
        <position position="89"/>
    </location>
    <ligand>
        <name>[4Fe-4S] cluster</name>
        <dbReference type="ChEBI" id="CHEBI:49883"/>
        <label>1</label>
    </ligand>
</feature>
<name>A0ABV7VV22_9GAMM</name>
<keyword evidence="6 8" id="KW-0411">Iron-sulfur</keyword>
<dbReference type="Pfam" id="PF04055">
    <property type="entry name" value="Radical_SAM"/>
    <property type="match status" value="1"/>
</dbReference>
<dbReference type="SFLD" id="SFLDG01058">
    <property type="entry name" value="lipoyl_synthase_like"/>
    <property type="match status" value="1"/>
</dbReference>
<dbReference type="EMBL" id="JBHRYB010000007">
    <property type="protein sequence ID" value="MFC3680401.1"/>
    <property type="molecule type" value="Genomic_DNA"/>
</dbReference>
<dbReference type="CDD" id="cd01335">
    <property type="entry name" value="Radical_SAM"/>
    <property type="match status" value="1"/>
</dbReference>
<keyword evidence="12" id="KW-1185">Reference proteome</keyword>
<evidence type="ECO:0000256" key="5">
    <source>
        <dbReference type="ARBA" id="ARBA00023004"/>
    </source>
</evidence>
<dbReference type="PANTHER" id="PTHR10949">
    <property type="entry name" value="LIPOYL SYNTHASE"/>
    <property type="match status" value="1"/>
</dbReference>
<dbReference type="InterPro" id="IPR058240">
    <property type="entry name" value="rSAM_sf"/>
</dbReference>
<dbReference type="HAMAP" id="MF_00206">
    <property type="entry name" value="Lipoyl_synth"/>
    <property type="match status" value="1"/>
</dbReference>
<evidence type="ECO:0000256" key="1">
    <source>
        <dbReference type="ARBA" id="ARBA00022485"/>
    </source>
</evidence>
<keyword evidence="4 8" id="KW-0479">Metal-binding</keyword>
<dbReference type="EC" id="2.8.1.8" evidence="8"/>
<dbReference type="Proteomes" id="UP001595722">
    <property type="component" value="Unassembled WGS sequence"/>
</dbReference>
<comment type="caution">
    <text evidence="11">The sequence shown here is derived from an EMBL/GenBank/DDBJ whole genome shotgun (WGS) entry which is preliminary data.</text>
</comment>
<proteinExistence type="inferred from homology"/>
<comment type="cofactor">
    <cofactor evidence="8">
        <name>[4Fe-4S] cluster</name>
        <dbReference type="ChEBI" id="CHEBI:49883"/>
    </cofactor>
    <text evidence="8">Binds 2 [4Fe-4S] clusters per subunit. One cluster is coordinated with 3 cysteines and an exchangeable S-adenosyl-L-methionine.</text>
</comment>
<sequence length="362" mass="39681">MSHDSAAGHQSSSSRQDHNQDQQPTRSGEKFVSEHGFNAIKDGIKATSGHAENAPVGRKPSWLRAKIPGGQRFEAVKSNVRAHKLSTVCEESHCPNMGECWANGTATIMVMGSVCTRACRFCAVDTGNPKGWLDQDEPANTAESVELMGLRYIVLTSVDRDDLDDGGAAHYAACVSAIKTRTPDVKVEALTPDFNGVEQHVALVVDSGLDVFAQNVETVERLTHVVRDPRAGYQQTLDVLAFAKRHNPDVLVKTSLMVGIGETDDEIYQTMDDLRAIGVDILTLGQYLRPTKNHLPVDRYVTPEQFNHYRDIGLEKGFMEVASGPMVRSSYRADQVFEKNNLGIELPSVPGEPENLIPLKSV</sequence>
<evidence type="ECO:0000256" key="9">
    <source>
        <dbReference type="SAM" id="MobiDB-lite"/>
    </source>
</evidence>
<comment type="catalytic activity">
    <reaction evidence="7 8">
        <text>[[Fe-S] cluster scaffold protein carrying a second [4Fe-4S](2+) cluster] + N(6)-octanoyl-L-lysyl-[protein] + 2 oxidized [2Fe-2S]-[ferredoxin] + 2 S-adenosyl-L-methionine + 4 H(+) = [[Fe-S] cluster scaffold protein] + N(6)-[(R)-dihydrolipoyl]-L-lysyl-[protein] + 4 Fe(3+) + 2 hydrogen sulfide + 2 5'-deoxyadenosine + 2 L-methionine + 2 reduced [2Fe-2S]-[ferredoxin]</text>
        <dbReference type="Rhea" id="RHEA:16585"/>
        <dbReference type="Rhea" id="RHEA-COMP:9928"/>
        <dbReference type="Rhea" id="RHEA-COMP:10000"/>
        <dbReference type="Rhea" id="RHEA-COMP:10001"/>
        <dbReference type="Rhea" id="RHEA-COMP:10475"/>
        <dbReference type="Rhea" id="RHEA-COMP:14568"/>
        <dbReference type="Rhea" id="RHEA-COMP:14569"/>
        <dbReference type="ChEBI" id="CHEBI:15378"/>
        <dbReference type="ChEBI" id="CHEBI:17319"/>
        <dbReference type="ChEBI" id="CHEBI:29034"/>
        <dbReference type="ChEBI" id="CHEBI:29919"/>
        <dbReference type="ChEBI" id="CHEBI:33722"/>
        <dbReference type="ChEBI" id="CHEBI:33737"/>
        <dbReference type="ChEBI" id="CHEBI:33738"/>
        <dbReference type="ChEBI" id="CHEBI:57844"/>
        <dbReference type="ChEBI" id="CHEBI:59789"/>
        <dbReference type="ChEBI" id="CHEBI:78809"/>
        <dbReference type="ChEBI" id="CHEBI:83100"/>
        <dbReference type="EC" id="2.8.1.8"/>
    </reaction>
</comment>
<gene>
    <name evidence="8 11" type="primary">lipA</name>
    <name evidence="11" type="ORF">ACFOMG_09860</name>
</gene>
<evidence type="ECO:0000256" key="7">
    <source>
        <dbReference type="ARBA" id="ARBA00047326"/>
    </source>
</evidence>
<comment type="similarity">
    <text evidence="8">Belongs to the radical SAM superfamily. Lipoyl synthase family.</text>
</comment>
<evidence type="ECO:0000256" key="2">
    <source>
        <dbReference type="ARBA" id="ARBA00022679"/>
    </source>
</evidence>
<dbReference type="InterPro" id="IPR003698">
    <property type="entry name" value="Lipoyl_synth"/>
</dbReference>
<dbReference type="GO" id="GO:0016992">
    <property type="term" value="F:lipoate synthase activity"/>
    <property type="evidence" value="ECO:0007669"/>
    <property type="project" value="UniProtKB-EC"/>
</dbReference>
<keyword evidence="3 8" id="KW-0949">S-adenosyl-L-methionine</keyword>
<evidence type="ECO:0000256" key="3">
    <source>
        <dbReference type="ARBA" id="ARBA00022691"/>
    </source>
</evidence>
<feature type="binding site" evidence="8">
    <location>
        <position position="100"/>
    </location>
    <ligand>
        <name>[4Fe-4S] cluster</name>
        <dbReference type="ChEBI" id="CHEBI:49883"/>
        <label>1</label>
    </ligand>
</feature>
<feature type="binding site" evidence="8">
    <location>
        <position position="115"/>
    </location>
    <ligand>
        <name>[4Fe-4S] cluster</name>
        <dbReference type="ChEBI" id="CHEBI:49883"/>
        <label>2</label>
        <note>4Fe-4S-S-AdoMet</note>
    </ligand>
</feature>
<dbReference type="NCBIfam" id="NF004019">
    <property type="entry name" value="PRK05481.1"/>
    <property type="match status" value="1"/>
</dbReference>
<dbReference type="PROSITE" id="PS51918">
    <property type="entry name" value="RADICAL_SAM"/>
    <property type="match status" value="1"/>
</dbReference>
<dbReference type="SMART" id="SM00729">
    <property type="entry name" value="Elp3"/>
    <property type="match status" value="1"/>
</dbReference>
<feature type="binding site" evidence="8">
    <location>
        <position position="122"/>
    </location>
    <ligand>
        <name>[4Fe-4S] cluster</name>
        <dbReference type="ChEBI" id="CHEBI:49883"/>
        <label>2</label>
        <note>4Fe-4S-S-AdoMet</note>
    </ligand>
</feature>
<dbReference type="Pfam" id="PF16881">
    <property type="entry name" value="LIAS_N"/>
    <property type="match status" value="1"/>
</dbReference>
<comment type="function">
    <text evidence="8">Catalyzes the radical-mediated insertion of two sulfur atoms into the C-6 and C-8 positions of the octanoyl moiety bound to the lipoyl domains of lipoate-dependent enzymes, thereby converting the octanoylated domains into lipoylated derivatives.</text>
</comment>
<dbReference type="InterPro" id="IPR007197">
    <property type="entry name" value="rSAM"/>
</dbReference>
<evidence type="ECO:0000256" key="8">
    <source>
        <dbReference type="HAMAP-Rule" id="MF_00206"/>
    </source>
</evidence>
<organism evidence="11 12">
    <name type="scientific">Bacterioplanoides pacificum</name>
    <dbReference type="NCBI Taxonomy" id="1171596"/>
    <lineage>
        <taxon>Bacteria</taxon>
        <taxon>Pseudomonadati</taxon>
        <taxon>Pseudomonadota</taxon>
        <taxon>Gammaproteobacteria</taxon>
        <taxon>Oceanospirillales</taxon>
        <taxon>Oceanospirillaceae</taxon>
        <taxon>Bacterioplanoides</taxon>
    </lineage>
</organism>
<evidence type="ECO:0000259" key="10">
    <source>
        <dbReference type="PROSITE" id="PS51918"/>
    </source>
</evidence>
<evidence type="ECO:0000256" key="6">
    <source>
        <dbReference type="ARBA" id="ARBA00023014"/>
    </source>
</evidence>
<dbReference type="Gene3D" id="3.20.20.70">
    <property type="entry name" value="Aldolase class I"/>
    <property type="match status" value="1"/>
</dbReference>
<dbReference type="PIRSF" id="PIRSF005963">
    <property type="entry name" value="Lipoyl_synth"/>
    <property type="match status" value="1"/>
</dbReference>
<evidence type="ECO:0000313" key="12">
    <source>
        <dbReference type="Proteomes" id="UP001595722"/>
    </source>
</evidence>
<keyword evidence="8" id="KW-0963">Cytoplasm</keyword>
<accession>A0ABV7VV22</accession>
<keyword evidence="2 8" id="KW-0808">Transferase</keyword>
<dbReference type="NCBIfam" id="TIGR00510">
    <property type="entry name" value="lipA"/>
    <property type="match status" value="1"/>
</dbReference>
<evidence type="ECO:0000256" key="4">
    <source>
        <dbReference type="ARBA" id="ARBA00022723"/>
    </source>
</evidence>
<keyword evidence="5 8" id="KW-0408">Iron</keyword>
<reference evidence="12" key="1">
    <citation type="journal article" date="2019" name="Int. J. Syst. Evol. Microbiol.">
        <title>The Global Catalogue of Microorganisms (GCM) 10K type strain sequencing project: providing services to taxonomists for standard genome sequencing and annotation.</title>
        <authorList>
            <consortium name="The Broad Institute Genomics Platform"/>
            <consortium name="The Broad Institute Genome Sequencing Center for Infectious Disease"/>
            <person name="Wu L."/>
            <person name="Ma J."/>
        </authorList>
    </citation>
    <scope>NUCLEOTIDE SEQUENCE [LARGE SCALE GENOMIC DNA]</scope>
    <source>
        <strain evidence="12">KCTC 42424</strain>
    </source>
</reference>
<dbReference type="NCBIfam" id="NF009544">
    <property type="entry name" value="PRK12928.1"/>
    <property type="match status" value="1"/>
</dbReference>
<protein>
    <recommendedName>
        <fullName evidence="8">Lipoyl synthase</fullName>
        <ecNumber evidence="8">2.8.1.8</ecNumber>
    </recommendedName>
    <alternativeName>
        <fullName evidence="8">Lip-syn</fullName>
        <shortName evidence="8">LS</shortName>
    </alternativeName>
    <alternativeName>
        <fullName evidence="8">Lipoate synthase</fullName>
    </alternativeName>
    <alternativeName>
        <fullName evidence="8">Lipoic acid synthase</fullName>
    </alternativeName>
    <alternativeName>
        <fullName evidence="8">Sulfur insertion protein LipA</fullName>
    </alternativeName>
</protein>
<comment type="subcellular location">
    <subcellularLocation>
        <location evidence="8">Cytoplasm</location>
    </subcellularLocation>
</comment>
<keyword evidence="1 8" id="KW-0004">4Fe-4S</keyword>
<dbReference type="SFLD" id="SFLDS00029">
    <property type="entry name" value="Radical_SAM"/>
    <property type="match status" value="1"/>
</dbReference>
<dbReference type="SUPFAM" id="SSF102114">
    <property type="entry name" value="Radical SAM enzymes"/>
    <property type="match status" value="1"/>
</dbReference>
<comment type="pathway">
    <text evidence="8">Protein modification; protein lipoylation via endogenous pathway; protein N(6)-(lipoyl)lysine from octanoyl-[acyl-carrier-protein]: step 2/2.</text>
</comment>
<feature type="region of interest" description="Disordered" evidence="9">
    <location>
        <begin position="1"/>
        <end position="31"/>
    </location>
</feature>